<gene>
    <name evidence="1" type="ORF">M1L60_28780</name>
</gene>
<organism evidence="1 2">
    <name type="scientific">Paractinoplanes aksuensis</name>
    <dbReference type="NCBI Taxonomy" id="2939490"/>
    <lineage>
        <taxon>Bacteria</taxon>
        <taxon>Bacillati</taxon>
        <taxon>Actinomycetota</taxon>
        <taxon>Actinomycetes</taxon>
        <taxon>Micromonosporales</taxon>
        <taxon>Micromonosporaceae</taxon>
        <taxon>Paractinoplanes</taxon>
    </lineage>
</organism>
<evidence type="ECO:0000313" key="1">
    <source>
        <dbReference type="EMBL" id="MCO8274598.1"/>
    </source>
</evidence>
<dbReference type="EMBL" id="JAMYJR010000031">
    <property type="protein sequence ID" value="MCO8274598.1"/>
    <property type="molecule type" value="Genomic_DNA"/>
</dbReference>
<evidence type="ECO:0000313" key="2">
    <source>
        <dbReference type="Proteomes" id="UP001523369"/>
    </source>
</evidence>
<sequence>MREDPALAYRAAAQKLVDLSDDVSAERSYEAVADALSDLRVAVARVYGARRRQADGVGGARQRILRYLTAHRGEWVSGAELAAVSEIGEWARRIRELRVEEGYDVEENGGRYRLLSETPDSERRDRYRMVTKLRGSDESATDRIQELFDELVGKAVTADELDRVAHGRGGAGIARQIRDHELLPIESSADAPDLRTGEHRLVSAREVDRLHPSQRLFPEDLRRQVFARDRYMCRKCRRRHETVDSLGEVFYLVVKHLDATPNDVAGLPGDDLRRLSRLATSCNRCYASGL</sequence>
<name>A0ABT1DUV1_9ACTN</name>
<reference evidence="1 2" key="1">
    <citation type="submission" date="2022-06" db="EMBL/GenBank/DDBJ databases">
        <title>New Species of the Genus Actinoplanes, ActinopZanes ferrugineus.</title>
        <authorList>
            <person name="Ding P."/>
        </authorList>
    </citation>
    <scope>NUCLEOTIDE SEQUENCE [LARGE SCALE GENOMIC DNA]</scope>
    <source>
        <strain evidence="1 2">TRM88003</strain>
    </source>
</reference>
<accession>A0ABT1DUV1</accession>
<protein>
    <recommendedName>
        <fullName evidence="3">HNH endonuclease</fullName>
    </recommendedName>
</protein>
<dbReference type="Proteomes" id="UP001523369">
    <property type="component" value="Unassembled WGS sequence"/>
</dbReference>
<evidence type="ECO:0008006" key="3">
    <source>
        <dbReference type="Google" id="ProtNLM"/>
    </source>
</evidence>
<comment type="caution">
    <text evidence="1">The sequence shown here is derived from an EMBL/GenBank/DDBJ whole genome shotgun (WGS) entry which is preliminary data.</text>
</comment>
<keyword evidence="2" id="KW-1185">Reference proteome</keyword>
<dbReference type="RefSeq" id="WP_253240657.1">
    <property type="nucleotide sequence ID" value="NZ_JAMYJR010000031.1"/>
</dbReference>
<proteinExistence type="predicted"/>